<evidence type="ECO:0000256" key="5">
    <source>
        <dbReference type="ARBA" id="ARBA00024029"/>
    </source>
</evidence>
<reference evidence="7" key="1">
    <citation type="journal article" date="2019" name="Int. J. Syst. Evol. Microbiol.">
        <title>The Global Catalogue of Microorganisms (GCM) 10K type strain sequencing project: providing services to taxonomists for standard genome sequencing and annotation.</title>
        <authorList>
            <consortium name="The Broad Institute Genomics Platform"/>
            <consortium name="The Broad Institute Genome Sequencing Center for Infectious Disease"/>
            <person name="Wu L."/>
            <person name="Ma J."/>
        </authorList>
    </citation>
    <scope>NUCLEOTIDE SEQUENCE [LARGE SCALE GENOMIC DNA]</scope>
    <source>
        <strain evidence="7">JCM 16544</strain>
    </source>
</reference>
<evidence type="ECO:0000256" key="3">
    <source>
        <dbReference type="ARBA" id="ARBA00022801"/>
    </source>
</evidence>
<sequence length="242" mass="25427">MHPPRPTLGDLRWPEVEHDTVLVPIGSLEQHGPHLPLATDAVIAAAVAEALVDRARTADRSIVAAPPLPYGASGEHEGFAGTVSIGTDALSSVLIEIGRSATRWAHALVFVNAHGGNLDALRRAVPMLRSEGRDASWLMCAPGVDAPAPDAHAGRYETSLMLHLRPAEVRMERAEPGDTRPIAEILPLLRDGGVAAMSPNGVLGDPAGASADEGRMLFASVVERTGADLASDIVELDGRRHA</sequence>
<evidence type="ECO:0000256" key="2">
    <source>
        <dbReference type="ARBA" id="ARBA00022723"/>
    </source>
</evidence>
<dbReference type="SUPFAM" id="SSF102215">
    <property type="entry name" value="Creatininase"/>
    <property type="match status" value="1"/>
</dbReference>
<dbReference type="InterPro" id="IPR023871">
    <property type="entry name" value="MftE"/>
</dbReference>
<evidence type="ECO:0000313" key="6">
    <source>
        <dbReference type="EMBL" id="GAA3635261.1"/>
    </source>
</evidence>
<gene>
    <name evidence="6" type="primary">mftE</name>
    <name evidence="6" type="ORF">GCM10022200_18200</name>
</gene>
<evidence type="ECO:0000256" key="1">
    <source>
        <dbReference type="ARBA" id="ARBA00001947"/>
    </source>
</evidence>
<dbReference type="InterPro" id="IPR024087">
    <property type="entry name" value="Creatininase-like_sf"/>
</dbReference>
<dbReference type="PANTHER" id="PTHR35005">
    <property type="entry name" value="3-DEHYDRO-SCYLLO-INOSOSE HYDROLASE"/>
    <property type="match status" value="1"/>
</dbReference>
<protein>
    <submittedName>
        <fullName evidence="6">Mycofactocin biosynthesis peptidyl-dipeptidase MftE</fullName>
    </submittedName>
</protein>
<organism evidence="6 7">
    <name type="scientific">Microbacterium awajiense</name>
    <dbReference type="NCBI Taxonomy" id="415214"/>
    <lineage>
        <taxon>Bacteria</taxon>
        <taxon>Bacillati</taxon>
        <taxon>Actinomycetota</taxon>
        <taxon>Actinomycetes</taxon>
        <taxon>Micrococcales</taxon>
        <taxon>Microbacteriaceae</taxon>
        <taxon>Microbacterium</taxon>
    </lineage>
</organism>
<accession>A0ABP7AL31</accession>
<keyword evidence="2" id="KW-0479">Metal-binding</keyword>
<keyword evidence="7" id="KW-1185">Reference proteome</keyword>
<dbReference type="InterPro" id="IPR003785">
    <property type="entry name" value="Creatininase/forma_Hydrolase"/>
</dbReference>
<dbReference type="Gene3D" id="3.40.50.10310">
    <property type="entry name" value="Creatininase"/>
    <property type="match status" value="1"/>
</dbReference>
<dbReference type="RefSeq" id="WP_344737727.1">
    <property type="nucleotide sequence ID" value="NZ_BAAAYU010000005.1"/>
</dbReference>
<dbReference type="NCBIfam" id="TIGR03964">
    <property type="entry name" value="mycofact_creat"/>
    <property type="match status" value="1"/>
</dbReference>
<evidence type="ECO:0000313" key="7">
    <source>
        <dbReference type="Proteomes" id="UP001501697"/>
    </source>
</evidence>
<comment type="similarity">
    <text evidence="5">Belongs to the creatininase superfamily.</text>
</comment>
<dbReference type="PANTHER" id="PTHR35005:SF1">
    <property type="entry name" value="2-AMINO-5-FORMYLAMINO-6-RIBOSYLAMINOPYRIMIDIN-4(3H)-ONE 5'-MONOPHOSPHATE DEFORMYLASE"/>
    <property type="match status" value="1"/>
</dbReference>
<evidence type="ECO:0000256" key="4">
    <source>
        <dbReference type="ARBA" id="ARBA00022833"/>
    </source>
</evidence>
<keyword evidence="4" id="KW-0862">Zinc</keyword>
<comment type="cofactor">
    <cofactor evidence="1">
        <name>Zn(2+)</name>
        <dbReference type="ChEBI" id="CHEBI:29105"/>
    </cofactor>
</comment>
<proteinExistence type="inferred from homology"/>
<name>A0ABP7AL31_9MICO</name>
<dbReference type="Proteomes" id="UP001501697">
    <property type="component" value="Unassembled WGS sequence"/>
</dbReference>
<dbReference type="Pfam" id="PF02633">
    <property type="entry name" value="Creatininase"/>
    <property type="match status" value="1"/>
</dbReference>
<keyword evidence="3" id="KW-0378">Hydrolase</keyword>
<dbReference type="EMBL" id="BAAAYU010000005">
    <property type="protein sequence ID" value="GAA3635261.1"/>
    <property type="molecule type" value="Genomic_DNA"/>
</dbReference>
<comment type="caution">
    <text evidence="6">The sequence shown here is derived from an EMBL/GenBank/DDBJ whole genome shotgun (WGS) entry which is preliminary data.</text>
</comment>